<name>A0A8R7QN90_TRIUA</name>
<dbReference type="Gramene" id="TuG1812G0600002193.01.T04">
    <property type="protein sequence ID" value="TuG1812G0600002193.01.T04"/>
    <property type="gene ID" value="TuG1812G0600002193.01"/>
</dbReference>
<dbReference type="RefSeq" id="XP_048534264.1">
    <property type="nucleotide sequence ID" value="XM_048678307.1"/>
</dbReference>
<dbReference type="RefSeq" id="XP_048534274.1">
    <property type="nucleotide sequence ID" value="XM_048678317.1"/>
</dbReference>
<organism evidence="1 2">
    <name type="scientific">Triticum urartu</name>
    <name type="common">Red wild einkorn</name>
    <name type="synonym">Crithodium urartu</name>
    <dbReference type="NCBI Taxonomy" id="4572"/>
    <lineage>
        <taxon>Eukaryota</taxon>
        <taxon>Viridiplantae</taxon>
        <taxon>Streptophyta</taxon>
        <taxon>Embryophyta</taxon>
        <taxon>Tracheophyta</taxon>
        <taxon>Spermatophyta</taxon>
        <taxon>Magnoliopsida</taxon>
        <taxon>Liliopsida</taxon>
        <taxon>Poales</taxon>
        <taxon>Poaceae</taxon>
        <taxon>BOP clade</taxon>
        <taxon>Pooideae</taxon>
        <taxon>Triticodae</taxon>
        <taxon>Triticeae</taxon>
        <taxon>Triticinae</taxon>
        <taxon>Triticum</taxon>
    </lineage>
</organism>
<dbReference type="Gramene" id="TuG1812G0600002193.01.T05">
    <property type="protein sequence ID" value="TuG1812G0600002193.01.T05"/>
    <property type="gene ID" value="TuG1812G0600002193.01"/>
</dbReference>
<dbReference type="EnsemblPlants" id="TuG1812G0600002193.01.T05">
    <property type="protein sequence ID" value="TuG1812G0600002193.01.T05"/>
    <property type="gene ID" value="TuG1812G0600002193.01"/>
</dbReference>
<evidence type="ECO:0000313" key="1">
    <source>
        <dbReference type="EnsemblPlants" id="TuG1812G0600002193.01.T02"/>
    </source>
</evidence>
<dbReference type="RefSeq" id="XP_048534270.1">
    <property type="nucleotide sequence ID" value="XM_048678313.1"/>
</dbReference>
<reference evidence="1" key="2">
    <citation type="submission" date="2018-03" db="EMBL/GenBank/DDBJ databases">
        <title>The Triticum urartu genome reveals the dynamic nature of wheat genome evolution.</title>
        <authorList>
            <person name="Ling H."/>
            <person name="Ma B."/>
            <person name="Shi X."/>
            <person name="Liu H."/>
            <person name="Dong L."/>
            <person name="Sun H."/>
            <person name="Cao Y."/>
            <person name="Gao Q."/>
            <person name="Zheng S."/>
            <person name="Li Y."/>
            <person name="Yu Y."/>
            <person name="Du H."/>
            <person name="Qi M."/>
            <person name="Li Y."/>
            <person name="Yu H."/>
            <person name="Cui Y."/>
            <person name="Wang N."/>
            <person name="Chen C."/>
            <person name="Wu H."/>
            <person name="Zhao Y."/>
            <person name="Zhang J."/>
            <person name="Li Y."/>
            <person name="Zhou W."/>
            <person name="Zhang B."/>
            <person name="Hu W."/>
            <person name="Eijk M."/>
            <person name="Tang J."/>
            <person name="Witsenboer H."/>
            <person name="Zhao S."/>
            <person name="Li Z."/>
            <person name="Zhang A."/>
            <person name="Wang D."/>
            <person name="Liang C."/>
        </authorList>
    </citation>
    <scope>NUCLEOTIDE SEQUENCE [LARGE SCALE GENOMIC DNA]</scope>
    <source>
        <strain evidence="1">cv. G1812</strain>
    </source>
</reference>
<keyword evidence="2" id="KW-1185">Reference proteome</keyword>
<dbReference type="RefSeq" id="XP_048534263.1">
    <property type="nucleotide sequence ID" value="XM_048678306.1"/>
</dbReference>
<accession>A0A8R7QN90</accession>
<dbReference type="RefSeq" id="XP_048534261.1">
    <property type="nucleotide sequence ID" value="XM_048678304.1"/>
</dbReference>
<dbReference type="EnsemblPlants" id="TuG1812G0600002193.01.T04">
    <property type="protein sequence ID" value="TuG1812G0600002193.01.T04"/>
    <property type="gene ID" value="TuG1812G0600002193.01"/>
</dbReference>
<dbReference type="KEGG" id="tua:125513248"/>
<dbReference type="Proteomes" id="UP000015106">
    <property type="component" value="Chromosome 6"/>
</dbReference>
<dbReference type="RefSeq" id="XP_048534266.1">
    <property type="nucleotide sequence ID" value="XM_048678309.1"/>
</dbReference>
<reference evidence="1" key="3">
    <citation type="submission" date="2022-06" db="UniProtKB">
        <authorList>
            <consortium name="EnsemblPlants"/>
        </authorList>
    </citation>
    <scope>IDENTIFICATION</scope>
</reference>
<gene>
    <name evidence="1" type="primary">LOC125513248</name>
</gene>
<dbReference type="OrthoDB" id="428895at2759"/>
<protein>
    <submittedName>
        <fullName evidence="1">Uncharacterized protein</fullName>
    </submittedName>
</protein>
<dbReference type="RefSeq" id="XP_048534273.1">
    <property type="nucleotide sequence ID" value="XM_048678316.1"/>
</dbReference>
<dbReference type="EnsemblPlants" id="TuG1812G0600002193.01.T02">
    <property type="protein sequence ID" value="TuG1812G0600002193.01.T02"/>
    <property type="gene ID" value="TuG1812G0600002193.01"/>
</dbReference>
<dbReference type="Gramene" id="TuG1812G0600002193.01.T02">
    <property type="protein sequence ID" value="TuG1812G0600002193.01.T02"/>
    <property type="gene ID" value="TuG1812G0600002193.01"/>
</dbReference>
<evidence type="ECO:0000313" key="2">
    <source>
        <dbReference type="Proteomes" id="UP000015106"/>
    </source>
</evidence>
<dbReference type="RefSeq" id="XP_048534269.1">
    <property type="nucleotide sequence ID" value="XM_048678312.1"/>
</dbReference>
<dbReference type="GeneID" id="125513248"/>
<reference evidence="2" key="1">
    <citation type="journal article" date="2013" name="Nature">
        <title>Draft genome of the wheat A-genome progenitor Triticum urartu.</title>
        <authorList>
            <person name="Ling H.Q."/>
            <person name="Zhao S."/>
            <person name="Liu D."/>
            <person name="Wang J."/>
            <person name="Sun H."/>
            <person name="Zhang C."/>
            <person name="Fan H."/>
            <person name="Li D."/>
            <person name="Dong L."/>
            <person name="Tao Y."/>
            <person name="Gao C."/>
            <person name="Wu H."/>
            <person name="Li Y."/>
            <person name="Cui Y."/>
            <person name="Guo X."/>
            <person name="Zheng S."/>
            <person name="Wang B."/>
            <person name="Yu K."/>
            <person name="Liang Q."/>
            <person name="Yang W."/>
            <person name="Lou X."/>
            <person name="Chen J."/>
            <person name="Feng M."/>
            <person name="Jian J."/>
            <person name="Zhang X."/>
            <person name="Luo G."/>
            <person name="Jiang Y."/>
            <person name="Liu J."/>
            <person name="Wang Z."/>
            <person name="Sha Y."/>
            <person name="Zhang B."/>
            <person name="Wu H."/>
            <person name="Tang D."/>
            <person name="Shen Q."/>
            <person name="Xue P."/>
            <person name="Zou S."/>
            <person name="Wang X."/>
            <person name="Liu X."/>
            <person name="Wang F."/>
            <person name="Yang Y."/>
            <person name="An X."/>
            <person name="Dong Z."/>
            <person name="Zhang K."/>
            <person name="Zhang X."/>
            <person name="Luo M.C."/>
            <person name="Dvorak J."/>
            <person name="Tong Y."/>
            <person name="Wang J."/>
            <person name="Yang H."/>
            <person name="Li Z."/>
            <person name="Wang D."/>
            <person name="Zhang A."/>
            <person name="Wang J."/>
        </authorList>
    </citation>
    <scope>NUCLEOTIDE SEQUENCE</scope>
    <source>
        <strain evidence="2">cv. G1812</strain>
    </source>
</reference>
<proteinExistence type="predicted"/>
<dbReference type="AlphaFoldDB" id="A0A8R7QN90"/>
<dbReference type="RefSeq" id="XP_048534271.1">
    <property type="nucleotide sequence ID" value="XM_048678314.1"/>
</dbReference>
<sequence length="212" mass="23567">MDKHLGLVLWFSLYSVCMRLDVNGTCSMWLLLGCPFVCVHSLKQNLRLLSQRRRPDGADSLSTPVGGPVMRPDHCKLLHSCQQPNQVEVVVLAPLFCFMLMRYKSASSADEDLSVAMLMRMQDPPPPASPSDCRELGRQINYEEVKAELEWGGRQHEGAGDISIFQNDLLGPNEDRCVVVDIRCTANIELQKNIMKEVGEAGGDHIPTQSAS</sequence>
<dbReference type="PROSITE" id="PS51257">
    <property type="entry name" value="PROKAR_LIPOPROTEIN"/>
    <property type="match status" value="1"/>
</dbReference>
<dbReference type="RefSeq" id="XP_048534268.1">
    <property type="nucleotide sequence ID" value="XM_048678311.1"/>
</dbReference>
<dbReference type="RefSeq" id="XP_048534265.1">
    <property type="nucleotide sequence ID" value="XM_048678308.1"/>
</dbReference>
<dbReference type="RefSeq" id="XP_048534262.1">
    <property type="nucleotide sequence ID" value="XM_048678305.1"/>
</dbReference>
<dbReference type="RefSeq" id="XP_048534267.1">
    <property type="nucleotide sequence ID" value="XM_048678310.1"/>
</dbReference>